<comment type="caution">
    <text evidence="1">The sequence shown here is derived from an EMBL/GenBank/DDBJ whole genome shotgun (WGS) entry which is preliminary data.</text>
</comment>
<dbReference type="AlphaFoldDB" id="A0A231GWN0"/>
<dbReference type="EC" id="5.1.-.-" evidence="1"/>
<dbReference type="Gene3D" id="3.10.310.10">
    <property type="entry name" value="Diaminopimelate Epimerase, Chain A, domain 1"/>
    <property type="match status" value="2"/>
</dbReference>
<organism evidence="1 2">
    <name type="scientific">Nocardia cerradoensis</name>
    <dbReference type="NCBI Taxonomy" id="85688"/>
    <lineage>
        <taxon>Bacteria</taxon>
        <taxon>Bacillati</taxon>
        <taxon>Actinomycetota</taxon>
        <taxon>Actinomycetes</taxon>
        <taxon>Mycobacteriales</taxon>
        <taxon>Nocardiaceae</taxon>
        <taxon>Nocardia</taxon>
    </lineage>
</organism>
<gene>
    <name evidence="1" type="primary">yddE</name>
    <name evidence="1" type="ORF">B7C42_06972</name>
</gene>
<protein>
    <submittedName>
        <fullName evidence="1">Putative isomerase YddE</fullName>
        <ecNumber evidence="1">5.1.-.-</ecNumber>
    </submittedName>
</protein>
<dbReference type="Proteomes" id="UP000215506">
    <property type="component" value="Unassembled WGS sequence"/>
</dbReference>
<evidence type="ECO:0000313" key="2">
    <source>
        <dbReference type="Proteomes" id="UP000215506"/>
    </source>
</evidence>
<evidence type="ECO:0000313" key="1">
    <source>
        <dbReference type="EMBL" id="OXR41006.1"/>
    </source>
</evidence>
<dbReference type="PANTHER" id="PTHR13774:SF32">
    <property type="entry name" value="ANTISENSE-ENHANCING SEQUENCE 1"/>
    <property type="match status" value="1"/>
</dbReference>
<dbReference type="GO" id="GO:0005737">
    <property type="term" value="C:cytoplasm"/>
    <property type="evidence" value="ECO:0007669"/>
    <property type="project" value="TreeGrafter"/>
</dbReference>
<keyword evidence="1" id="KW-0413">Isomerase</keyword>
<name>A0A231GWN0_9NOCA</name>
<proteinExistence type="predicted"/>
<accession>A0A231GWN0</accession>
<dbReference type="EMBL" id="NGAF01000024">
    <property type="protein sequence ID" value="OXR41006.1"/>
    <property type="molecule type" value="Genomic_DNA"/>
</dbReference>
<keyword evidence="2" id="KW-1185">Reference proteome</keyword>
<reference evidence="1 2" key="1">
    <citation type="submission" date="2017-07" db="EMBL/GenBank/DDBJ databases">
        <title>First draft Genome Sequence of Nocardia cerradoensis isolated from human infection.</title>
        <authorList>
            <person name="Carrasco G."/>
        </authorList>
    </citation>
    <scope>NUCLEOTIDE SEQUENCE [LARGE SCALE GENOMIC DNA]</scope>
    <source>
        <strain evidence="1 2">CNM20130759</strain>
    </source>
</reference>
<sequence>MPRPGHRAGASCVLLRVRWDNMSQWESDGTQVEVVRVFTDVTGRLGNPLGIVRADAVTEVDHQLLAARIGHSETVVLDDPVSGRTRMRIYTPARELPFAGHPTVGAAWWLADQGHPVKIIDVPAGPVEIQMLDDGLVWIRARAEWAPEFTFDEFSDAAFLDTVDPRHFTDGQHYVWAWTNEARGAVHARMFAPALGIAEDEATGAAAIALTAKLRRSLIITQGAGSQLFTEWDSDGWVRLGGRVVADHPMLL</sequence>
<dbReference type="InterPro" id="IPR003719">
    <property type="entry name" value="Phenazine_PhzF-like"/>
</dbReference>
<dbReference type="Pfam" id="PF02567">
    <property type="entry name" value="PhzC-PhzF"/>
    <property type="match status" value="2"/>
</dbReference>
<dbReference type="PANTHER" id="PTHR13774">
    <property type="entry name" value="PHENAZINE BIOSYNTHESIS PROTEIN"/>
    <property type="match status" value="1"/>
</dbReference>
<dbReference type="SUPFAM" id="SSF54506">
    <property type="entry name" value="Diaminopimelate epimerase-like"/>
    <property type="match status" value="1"/>
</dbReference>
<dbReference type="GO" id="GO:0016853">
    <property type="term" value="F:isomerase activity"/>
    <property type="evidence" value="ECO:0007669"/>
    <property type="project" value="UniProtKB-KW"/>
</dbReference>